<dbReference type="GO" id="GO:0005737">
    <property type="term" value="C:cytoplasm"/>
    <property type="evidence" value="ECO:0007669"/>
    <property type="project" value="InterPro"/>
</dbReference>
<dbReference type="InterPro" id="IPR036282">
    <property type="entry name" value="Glutathione-S-Trfase_C_sf"/>
</dbReference>
<dbReference type="GO" id="GO:0016034">
    <property type="term" value="F:maleylacetoacetate isomerase activity"/>
    <property type="evidence" value="ECO:0007669"/>
    <property type="project" value="TreeGrafter"/>
</dbReference>
<dbReference type="PROSITE" id="PS50404">
    <property type="entry name" value="GST_NTER"/>
    <property type="match status" value="1"/>
</dbReference>
<dbReference type="InterPro" id="IPR040079">
    <property type="entry name" value="Glutathione_S-Trfase"/>
</dbReference>
<dbReference type="Pfam" id="PF14497">
    <property type="entry name" value="GST_C_3"/>
    <property type="match status" value="1"/>
</dbReference>
<dbReference type="InterPro" id="IPR004046">
    <property type="entry name" value="GST_C"/>
</dbReference>
<dbReference type="InterPro" id="IPR034330">
    <property type="entry name" value="GST_Zeta_C"/>
</dbReference>
<dbReference type="SUPFAM" id="SSF47616">
    <property type="entry name" value="GST C-terminal domain-like"/>
    <property type="match status" value="1"/>
</dbReference>
<evidence type="ECO:0000313" key="5">
    <source>
        <dbReference type="Proteomes" id="UP000552700"/>
    </source>
</evidence>
<dbReference type="InterPro" id="IPR036249">
    <property type="entry name" value="Thioredoxin-like_sf"/>
</dbReference>
<dbReference type="PROSITE" id="PS50405">
    <property type="entry name" value="GST_CTER"/>
    <property type="match status" value="1"/>
</dbReference>
<dbReference type="PANTHER" id="PTHR42673">
    <property type="entry name" value="MALEYLACETOACETATE ISOMERASE"/>
    <property type="match status" value="1"/>
</dbReference>
<dbReference type="CDD" id="cd03191">
    <property type="entry name" value="GST_C_Zeta"/>
    <property type="match status" value="1"/>
</dbReference>
<feature type="domain" description="GST N-terminal" evidence="2">
    <location>
        <begin position="5"/>
        <end position="86"/>
    </location>
</feature>
<sequence length="218" mass="23908">MTGSPALTLYGYWRSGTSYRTRIALNLKGLAYEQRPVNLLENAQSRDDYRSLNPQGLVPALMVDDSVLVQSSAILEWLEERFPDPPLLPKAPDLRAVVRAMAMMVACDIHPLNNIRVLKALRSDFGADDGARNAWIAHWITQGFAALDTLIARHGGTYAFGDDLSMADCHIVPQVYSAERFHVPLDAYPALMRAATNARAHPAVAAASPERQPDASPS</sequence>
<dbReference type="SFLD" id="SFLDS00019">
    <property type="entry name" value="Glutathione_Transferase_(cytos"/>
    <property type="match status" value="1"/>
</dbReference>
<dbReference type="Gene3D" id="1.20.1050.10">
    <property type="match status" value="1"/>
</dbReference>
<feature type="domain" description="GST C-terminal" evidence="3">
    <location>
        <begin position="91"/>
        <end position="217"/>
    </location>
</feature>
<organism evidence="4 5">
    <name type="scientific">Sphingobium subterraneum</name>
    <dbReference type="NCBI Taxonomy" id="627688"/>
    <lineage>
        <taxon>Bacteria</taxon>
        <taxon>Pseudomonadati</taxon>
        <taxon>Pseudomonadota</taxon>
        <taxon>Alphaproteobacteria</taxon>
        <taxon>Sphingomonadales</taxon>
        <taxon>Sphingomonadaceae</taxon>
        <taxon>Sphingobium</taxon>
    </lineage>
</organism>
<evidence type="ECO:0000259" key="3">
    <source>
        <dbReference type="PROSITE" id="PS50405"/>
    </source>
</evidence>
<dbReference type="AlphaFoldDB" id="A0A841J1N1"/>
<dbReference type="SFLD" id="SFLDG00358">
    <property type="entry name" value="Main_(cytGST)"/>
    <property type="match status" value="1"/>
</dbReference>
<dbReference type="RefSeq" id="WP_246351774.1">
    <property type="nucleotide sequence ID" value="NZ_JACIJP010000001.1"/>
</dbReference>
<keyword evidence="4" id="KW-0413">Isomerase</keyword>
<name>A0A841J1N1_9SPHN</name>
<dbReference type="Proteomes" id="UP000552700">
    <property type="component" value="Unassembled WGS sequence"/>
</dbReference>
<accession>A0A841J1N1</accession>
<comment type="caution">
    <text evidence="4">The sequence shown here is derived from an EMBL/GenBank/DDBJ whole genome shotgun (WGS) entry which is preliminary data.</text>
</comment>
<reference evidence="4 5" key="1">
    <citation type="submission" date="2020-08" db="EMBL/GenBank/DDBJ databases">
        <title>Genomic Encyclopedia of Type Strains, Phase IV (KMG-IV): sequencing the most valuable type-strain genomes for metagenomic binning, comparative biology and taxonomic classification.</title>
        <authorList>
            <person name="Goeker M."/>
        </authorList>
    </citation>
    <scope>NUCLEOTIDE SEQUENCE [LARGE SCALE GENOMIC DNA]</scope>
    <source>
        <strain evidence="4 5">DSM 102255</strain>
    </source>
</reference>
<dbReference type="SUPFAM" id="SSF52833">
    <property type="entry name" value="Thioredoxin-like"/>
    <property type="match status" value="1"/>
</dbReference>
<dbReference type="EMBL" id="JACIJP010000001">
    <property type="protein sequence ID" value="MBB6123446.1"/>
    <property type="molecule type" value="Genomic_DNA"/>
</dbReference>
<dbReference type="InterPro" id="IPR034333">
    <property type="entry name" value="GST_Zeta_N"/>
</dbReference>
<comment type="similarity">
    <text evidence="1">Belongs to the GST superfamily. Zeta family.</text>
</comment>
<proteinExistence type="inferred from homology"/>
<dbReference type="InterPro" id="IPR004045">
    <property type="entry name" value="Glutathione_S-Trfase_N"/>
</dbReference>
<dbReference type="FunFam" id="1.20.1050.10:FF:000010">
    <property type="entry name" value="Maleylacetoacetate isomerase isoform 1"/>
    <property type="match status" value="1"/>
</dbReference>
<evidence type="ECO:0000256" key="1">
    <source>
        <dbReference type="ARBA" id="ARBA00010007"/>
    </source>
</evidence>
<dbReference type="Pfam" id="PF13417">
    <property type="entry name" value="GST_N_3"/>
    <property type="match status" value="1"/>
</dbReference>
<keyword evidence="4" id="KW-0670">Pyruvate</keyword>
<evidence type="ECO:0000313" key="4">
    <source>
        <dbReference type="EMBL" id="MBB6123446.1"/>
    </source>
</evidence>
<protein>
    <submittedName>
        <fullName evidence="4">Maleylpyruvate isomerase</fullName>
        <ecNumber evidence="4">5.2.1.4</ecNumber>
    </submittedName>
</protein>
<dbReference type="InterPro" id="IPR010987">
    <property type="entry name" value="Glutathione-S-Trfase_C-like"/>
</dbReference>
<dbReference type="GO" id="GO:0006749">
    <property type="term" value="P:glutathione metabolic process"/>
    <property type="evidence" value="ECO:0007669"/>
    <property type="project" value="TreeGrafter"/>
</dbReference>
<dbReference type="Gene3D" id="3.40.30.10">
    <property type="entry name" value="Glutaredoxin"/>
    <property type="match status" value="1"/>
</dbReference>
<dbReference type="EC" id="5.2.1.4" evidence="4"/>
<dbReference type="PANTHER" id="PTHR42673:SF21">
    <property type="entry name" value="GLUTATHIONE S-TRANSFERASE YFCF"/>
    <property type="match status" value="1"/>
</dbReference>
<dbReference type="GO" id="GO:0050077">
    <property type="term" value="F:maleylpyruvate isomerase activity"/>
    <property type="evidence" value="ECO:0007669"/>
    <property type="project" value="UniProtKB-EC"/>
</dbReference>
<dbReference type="InterPro" id="IPR005955">
    <property type="entry name" value="GST_Zeta"/>
</dbReference>
<dbReference type="GO" id="GO:0004364">
    <property type="term" value="F:glutathione transferase activity"/>
    <property type="evidence" value="ECO:0007669"/>
    <property type="project" value="TreeGrafter"/>
</dbReference>
<dbReference type="NCBIfam" id="TIGR01262">
    <property type="entry name" value="maiA"/>
    <property type="match status" value="1"/>
</dbReference>
<dbReference type="GO" id="GO:0006559">
    <property type="term" value="P:L-phenylalanine catabolic process"/>
    <property type="evidence" value="ECO:0007669"/>
    <property type="project" value="TreeGrafter"/>
</dbReference>
<evidence type="ECO:0000259" key="2">
    <source>
        <dbReference type="PROSITE" id="PS50404"/>
    </source>
</evidence>
<gene>
    <name evidence="4" type="ORF">FHS92_001153</name>
</gene>
<keyword evidence="5" id="KW-1185">Reference proteome</keyword>
<dbReference type="CDD" id="cd03042">
    <property type="entry name" value="GST_N_Zeta"/>
    <property type="match status" value="1"/>
</dbReference>